<gene>
    <name evidence="1" type="ORF">V6N12_007515</name>
</gene>
<dbReference type="EMBL" id="JBBPBM010000009">
    <property type="protein sequence ID" value="KAK8568982.1"/>
    <property type="molecule type" value="Genomic_DNA"/>
</dbReference>
<protein>
    <submittedName>
        <fullName evidence="1">Uncharacterized protein</fullName>
    </submittedName>
</protein>
<evidence type="ECO:0000313" key="2">
    <source>
        <dbReference type="Proteomes" id="UP001472677"/>
    </source>
</evidence>
<sequence length="71" mass="8330">MPRTYLPLLLQRGVEKAPPINIHFYKSERYLDPMDNYYSKAEPIPDNLSRSQHKAKLGTTTIRDGKIHLYQ</sequence>
<comment type="caution">
    <text evidence="1">The sequence shown here is derived from an EMBL/GenBank/DDBJ whole genome shotgun (WGS) entry which is preliminary data.</text>
</comment>
<reference evidence="1 2" key="1">
    <citation type="journal article" date="2024" name="G3 (Bethesda)">
        <title>Genome assembly of Hibiscus sabdariffa L. provides insights into metabolisms of medicinal natural products.</title>
        <authorList>
            <person name="Kim T."/>
        </authorList>
    </citation>
    <scope>NUCLEOTIDE SEQUENCE [LARGE SCALE GENOMIC DNA]</scope>
    <source>
        <strain evidence="1">TK-2024</strain>
        <tissue evidence="1">Old leaves</tissue>
    </source>
</reference>
<name>A0ABR2F202_9ROSI</name>
<proteinExistence type="predicted"/>
<evidence type="ECO:0000313" key="1">
    <source>
        <dbReference type="EMBL" id="KAK8568982.1"/>
    </source>
</evidence>
<keyword evidence="2" id="KW-1185">Reference proteome</keyword>
<dbReference type="Proteomes" id="UP001472677">
    <property type="component" value="Unassembled WGS sequence"/>
</dbReference>
<accession>A0ABR2F202</accession>
<organism evidence="1 2">
    <name type="scientific">Hibiscus sabdariffa</name>
    <name type="common">roselle</name>
    <dbReference type="NCBI Taxonomy" id="183260"/>
    <lineage>
        <taxon>Eukaryota</taxon>
        <taxon>Viridiplantae</taxon>
        <taxon>Streptophyta</taxon>
        <taxon>Embryophyta</taxon>
        <taxon>Tracheophyta</taxon>
        <taxon>Spermatophyta</taxon>
        <taxon>Magnoliopsida</taxon>
        <taxon>eudicotyledons</taxon>
        <taxon>Gunneridae</taxon>
        <taxon>Pentapetalae</taxon>
        <taxon>rosids</taxon>
        <taxon>malvids</taxon>
        <taxon>Malvales</taxon>
        <taxon>Malvaceae</taxon>
        <taxon>Malvoideae</taxon>
        <taxon>Hibiscus</taxon>
    </lineage>
</organism>